<keyword evidence="1" id="KW-0812">Transmembrane</keyword>
<dbReference type="RefSeq" id="WP_172127657.1">
    <property type="nucleotide sequence ID" value="NZ_CP042652.1"/>
</dbReference>
<keyword evidence="3" id="KW-1185">Reference proteome</keyword>
<accession>A0A6M8EK36</accession>
<dbReference type="AlphaFoldDB" id="A0A6M8EK36"/>
<organism evidence="2 3">
    <name type="scientific">Arcobacter acticola</name>
    <dbReference type="NCBI Taxonomy" id="1849015"/>
    <lineage>
        <taxon>Bacteria</taxon>
        <taxon>Pseudomonadati</taxon>
        <taxon>Campylobacterota</taxon>
        <taxon>Epsilonproteobacteria</taxon>
        <taxon>Campylobacterales</taxon>
        <taxon>Arcobacteraceae</taxon>
        <taxon>Arcobacter</taxon>
    </lineage>
</organism>
<dbReference type="EMBL" id="CP042652">
    <property type="protein sequence ID" value="QKE29686.1"/>
    <property type="molecule type" value="Genomic_DNA"/>
</dbReference>
<proteinExistence type="predicted"/>
<name>A0A6M8EK36_9BACT</name>
<reference evidence="2 3" key="1">
    <citation type="submission" date="2019-08" db="EMBL/GenBank/DDBJ databases">
        <title>Complete genome sequence of Arcobacter acticola.</title>
        <authorList>
            <person name="Miller W."/>
        </authorList>
    </citation>
    <scope>NUCLEOTIDE SEQUENCE [LARGE SCALE GENOMIC DNA]</scope>
    <source>
        <strain evidence="2 3">KCTC 52212</strain>
    </source>
</reference>
<evidence type="ECO:0008006" key="4">
    <source>
        <dbReference type="Google" id="ProtNLM"/>
    </source>
</evidence>
<keyword evidence="1" id="KW-1133">Transmembrane helix</keyword>
<evidence type="ECO:0000256" key="1">
    <source>
        <dbReference type="SAM" id="Phobius"/>
    </source>
</evidence>
<keyword evidence="1" id="KW-0472">Membrane</keyword>
<feature type="transmembrane region" description="Helical" evidence="1">
    <location>
        <begin position="15"/>
        <end position="35"/>
    </location>
</feature>
<gene>
    <name evidence="2" type="ORF">AACT_2612</name>
</gene>
<dbReference type="KEGG" id="paco:AACT_2612"/>
<evidence type="ECO:0000313" key="3">
    <source>
        <dbReference type="Proteomes" id="UP000503483"/>
    </source>
</evidence>
<evidence type="ECO:0000313" key="2">
    <source>
        <dbReference type="EMBL" id="QKE29686.1"/>
    </source>
</evidence>
<dbReference type="Proteomes" id="UP000503483">
    <property type="component" value="Chromosome"/>
</dbReference>
<protein>
    <recommendedName>
        <fullName evidence="4">SIR2-like domain-containing protein</fullName>
    </recommendedName>
</protein>
<sequence length="352" mass="41932">MKELDKVYYINKNRLFILGAGFSAGAGIPLMDTLLKLTMDKFKSESEISERIDNYVRIYKNLKDDEDIDYSKIDFYELCDFLEFIELREYGAGERYKDYGSREKISLRYYLSKTISEKTPYEDIPDIYIKFAEQLHDKDIVLSFNWDLLLEASLIKVGKKYTYNFVEEGCINLAKLHGSINWRITKPYRDDGLNWTPLHPEYDRTKLEIYKSDMLHNNRYWRNNTSSIEPFLVLPGYGKAFDVRFNALHWYKIENIFNFTKDIYIIGLSLAKDDFFIKNLFLYTLQYLKDHSSLHDGVKELFIINPDDKINEIYSFISKYKNTNIIKDYFSISHIDEMRNRLELETIKNTKC</sequence>